<dbReference type="PANTHER" id="PTHR15680">
    <property type="entry name" value="RIBOSOMAL PROTEIN L19"/>
    <property type="match status" value="1"/>
</dbReference>
<dbReference type="GO" id="GO:0006412">
    <property type="term" value="P:translation"/>
    <property type="evidence" value="ECO:0007669"/>
    <property type="project" value="UniProtKB-UniRule"/>
</dbReference>
<dbReference type="Pfam" id="PF01245">
    <property type="entry name" value="Ribosomal_L19"/>
    <property type="match status" value="1"/>
</dbReference>
<evidence type="ECO:0000256" key="4">
    <source>
        <dbReference type="ARBA" id="ARBA00022640"/>
    </source>
</evidence>
<dbReference type="RefSeq" id="YP_009029199.1">
    <property type="nucleotide sequence ID" value="NC_024083.1"/>
</dbReference>
<evidence type="ECO:0000256" key="1">
    <source>
        <dbReference type="ARBA" id="ARBA00004229"/>
    </source>
</evidence>
<evidence type="ECO:0000256" key="6">
    <source>
        <dbReference type="ARBA" id="ARBA00023274"/>
    </source>
</evidence>
<reference evidence="8" key="1">
    <citation type="journal article" date="2014" name="Genome Biol. Evol.">
        <title>Serial gene losses and foreign DNA underlie size and sequence variation in the plastid genomes of diatoms.</title>
        <authorList>
            <person name="Ruck E.C."/>
            <person name="Nakov T."/>
            <person name="Jansen R.K."/>
            <person name="Theriot E.C."/>
            <person name="Alverson A.J."/>
        </authorList>
    </citation>
    <scope>NUCLEOTIDE SEQUENCE</scope>
    <source>
        <strain evidence="8">BCC011</strain>
    </source>
</reference>
<evidence type="ECO:0000313" key="8">
    <source>
        <dbReference type="EMBL" id="AGH28730.1"/>
    </source>
</evidence>
<dbReference type="PRINTS" id="PR00061">
    <property type="entry name" value="RIBOSOMALL19"/>
</dbReference>
<dbReference type="PANTHER" id="PTHR15680:SF9">
    <property type="entry name" value="LARGE RIBOSOMAL SUBUNIT PROTEIN BL19M"/>
    <property type="match status" value="1"/>
</dbReference>
<evidence type="ECO:0000256" key="3">
    <source>
        <dbReference type="ARBA" id="ARBA00022528"/>
    </source>
</evidence>
<keyword evidence="4 8" id="KW-0934">Plastid</keyword>
<dbReference type="AlphaFoldDB" id="A0A023HAL8"/>
<comment type="subcellular location">
    <subcellularLocation>
        <location evidence="1 7">Plastid</location>
        <location evidence="1 7">Chloroplast</location>
    </subcellularLocation>
</comment>
<organism evidence="8">
    <name type="scientific">Didymosphenia geminata</name>
    <name type="common">rock snot</name>
    <dbReference type="NCBI Taxonomy" id="1115533"/>
    <lineage>
        <taxon>Eukaryota</taxon>
        <taxon>Sar</taxon>
        <taxon>Stramenopiles</taxon>
        <taxon>Ochrophyta</taxon>
        <taxon>Bacillariophyta</taxon>
        <taxon>Bacillariophyceae</taxon>
        <taxon>Bacillariophycidae</taxon>
        <taxon>Cymbellales</taxon>
        <taxon>Gomphonemataceae</taxon>
        <taxon>Didymosphenia</taxon>
    </lineage>
</organism>
<evidence type="ECO:0000256" key="5">
    <source>
        <dbReference type="ARBA" id="ARBA00022980"/>
    </source>
</evidence>
<gene>
    <name evidence="7 8" type="primary">rpl19</name>
</gene>
<dbReference type="InterPro" id="IPR001857">
    <property type="entry name" value="Ribosomal_bL19"/>
</dbReference>
<dbReference type="GeneID" id="19740217"/>
<protein>
    <recommendedName>
        <fullName evidence="7">Large ribosomal subunit protein bL19c</fullName>
    </recommendedName>
</protein>
<keyword evidence="6 7" id="KW-0687">Ribonucleoprotein</keyword>
<dbReference type="EMBL" id="KC509523">
    <property type="protein sequence ID" value="AGH28730.1"/>
    <property type="molecule type" value="Genomic_DNA"/>
</dbReference>
<name>A0A023HAL8_9STRA</name>
<dbReference type="Gene3D" id="2.30.30.790">
    <property type="match status" value="1"/>
</dbReference>
<evidence type="ECO:0000256" key="2">
    <source>
        <dbReference type="ARBA" id="ARBA00005781"/>
    </source>
</evidence>
<geneLocation type="chloroplast" evidence="8"/>
<keyword evidence="3 8" id="KW-0150">Chloroplast</keyword>
<accession>A0A023HAL8</accession>
<dbReference type="HAMAP" id="MF_00402">
    <property type="entry name" value="Ribosomal_bL19"/>
    <property type="match status" value="1"/>
</dbReference>
<dbReference type="GO" id="GO:0003735">
    <property type="term" value="F:structural constituent of ribosome"/>
    <property type="evidence" value="ECO:0007669"/>
    <property type="project" value="InterPro"/>
</dbReference>
<dbReference type="GO" id="GO:0005762">
    <property type="term" value="C:mitochondrial large ribosomal subunit"/>
    <property type="evidence" value="ECO:0007669"/>
    <property type="project" value="TreeGrafter"/>
</dbReference>
<dbReference type="InterPro" id="IPR018257">
    <property type="entry name" value="Ribosomal_bL19_CS"/>
</dbReference>
<dbReference type="FunFam" id="2.30.30.790:FF:000004">
    <property type="entry name" value="50S ribosomal protein L19, chloroplastic"/>
    <property type="match status" value="1"/>
</dbReference>
<comment type="similarity">
    <text evidence="2 7">Belongs to the bacterial ribosomal protein bL19 family.</text>
</comment>
<dbReference type="SUPFAM" id="SSF50104">
    <property type="entry name" value="Translation proteins SH3-like domain"/>
    <property type="match status" value="1"/>
</dbReference>
<keyword evidence="5 7" id="KW-0689">Ribosomal protein</keyword>
<dbReference type="InterPro" id="IPR038657">
    <property type="entry name" value="Ribosomal_bL19_sf"/>
</dbReference>
<dbReference type="PIRSF" id="PIRSF002191">
    <property type="entry name" value="Ribosomal_L19"/>
    <property type="match status" value="1"/>
</dbReference>
<dbReference type="PROSITE" id="PS01015">
    <property type="entry name" value="RIBOSOMAL_L19"/>
    <property type="match status" value="1"/>
</dbReference>
<dbReference type="GO" id="GO:0003729">
    <property type="term" value="F:mRNA binding"/>
    <property type="evidence" value="ECO:0007669"/>
    <property type="project" value="UniProtKB-ARBA"/>
</dbReference>
<dbReference type="InterPro" id="IPR008991">
    <property type="entry name" value="Translation_prot_SH3-like_sf"/>
</dbReference>
<dbReference type="GO" id="GO:0009507">
    <property type="term" value="C:chloroplast"/>
    <property type="evidence" value="ECO:0007669"/>
    <property type="project" value="UniProtKB-SubCell"/>
</dbReference>
<proteinExistence type="inferred from homology"/>
<evidence type="ECO:0000256" key="7">
    <source>
        <dbReference type="HAMAP-Rule" id="MF_00402"/>
    </source>
</evidence>
<sequence>MLKLNTQKTIRNVENSFLKKDLPTLQIGDNIKIGVKIVEGNKERVQFYEGTILAKKNSSINTTITVRKILQGVGIERVFLIHSPKIESITVLKSSKVRRAKLYYLRDLKGKASRLKQKFN</sequence>
<dbReference type="NCBIfam" id="TIGR01024">
    <property type="entry name" value="rplS_bact"/>
    <property type="match status" value="1"/>
</dbReference>